<evidence type="ECO:0000313" key="3">
    <source>
        <dbReference type="Proteomes" id="UP000002043"/>
    </source>
</evidence>
<keyword evidence="1" id="KW-1133">Transmembrane helix</keyword>
<name>D3SMT0_THEAH</name>
<dbReference type="eggNOG" id="ENOG502ZIXG">
    <property type="taxonomic scope" value="Bacteria"/>
</dbReference>
<dbReference type="Proteomes" id="UP000002043">
    <property type="component" value="Chromosome"/>
</dbReference>
<dbReference type="KEGG" id="tal:Thal_1431"/>
<dbReference type="AlphaFoldDB" id="D3SMT0"/>
<feature type="transmembrane region" description="Helical" evidence="1">
    <location>
        <begin position="67"/>
        <end position="85"/>
    </location>
</feature>
<organism evidence="2 3">
    <name type="scientific">Thermocrinis albus (strain DSM 14484 / JCM 11386 / HI 11/12)</name>
    <dbReference type="NCBI Taxonomy" id="638303"/>
    <lineage>
        <taxon>Bacteria</taxon>
        <taxon>Pseudomonadati</taxon>
        <taxon>Aquificota</taxon>
        <taxon>Aquificia</taxon>
        <taxon>Aquificales</taxon>
        <taxon>Aquificaceae</taxon>
        <taxon>Thermocrinis</taxon>
    </lineage>
</organism>
<evidence type="ECO:0000256" key="1">
    <source>
        <dbReference type="SAM" id="Phobius"/>
    </source>
</evidence>
<keyword evidence="1" id="KW-0472">Membrane</keyword>
<dbReference type="OrthoDB" id="9180536at2"/>
<reference evidence="3" key="1">
    <citation type="journal article" date="2010" name="Stand. Genomic Sci.">
        <title>Complete genome sequence of Thermocrinis albus type strain (HI 11/12T).</title>
        <authorList>
            <person name="Wirth R."/>
            <person name="Sikorski J."/>
            <person name="Brambilla E."/>
            <person name="Misra M."/>
            <person name="Lapidus A."/>
            <person name="Copeland A."/>
            <person name="Nolan M."/>
            <person name="Lucas S."/>
            <person name="Chen F."/>
            <person name="Tice H."/>
            <person name="Cheng J.F."/>
            <person name="Han C."/>
            <person name="Detter J.C."/>
            <person name="Tapia R."/>
            <person name="Bruce D."/>
            <person name="Goodwin L."/>
            <person name="Pitluck S."/>
            <person name="Pati A."/>
            <person name="Anderson I."/>
            <person name="Ivanova N."/>
            <person name="Mavromatis K."/>
            <person name="Mikhailova N."/>
            <person name="Chen A."/>
            <person name="Palaniappan K."/>
            <person name="Bilek Y."/>
            <person name="Hader T."/>
            <person name="Land M."/>
            <person name="Hauser L."/>
            <person name="Chang Y.J."/>
            <person name="Jeffries C.D."/>
            <person name="Tindall B.J."/>
            <person name="Rohde M."/>
            <person name="Goker M."/>
            <person name="Bristow J."/>
            <person name="Eisen J.A."/>
            <person name="Markowitz V."/>
            <person name="Hugenholtz P."/>
            <person name="Kyrpides N.C."/>
            <person name="Klenk H.P."/>
        </authorList>
    </citation>
    <scope>NUCLEOTIDE SEQUENCE [LARGE SCALE GENOMIC DNA]</scope>
    <source>
        <strain evidence="3">DSM 14484 / JCM 11386 / HI 11/12</strain>
    </source>
</reference>
<evidence type="ECO:0000313" key="2">
    <source>
        <dbReference type="EMBL" id="ADC90060.1"/>
    </source>
</evidence>
<sequence length="119" mass="13445">MDRRVLGVIIGVAGIFLWFMPFVSWEEEFFGVTWQLYQTGYHIGGIAYLLLFSMFAYSVLSWFRLHSLRIIAGALSLLICLIFFVQALSNVAWGLIGLIIVSIVGIVIAVIDNRKDKQS</sequence>
<keyword evidence="3" id="KW-1185">Reference proteome</keyword>
<feature type="transmembrane region" description="Helical" evidence="1">
    <location>
        <begin position="91"/>
        <end position="111"/>
    </location>
</feature>
<gene>
    <name evidence="2" type="ordered locus">Thal_1431</name>
</gene>
<dbReference type="EMBL" id="CP001931">
    <property type="protein sequence ID" value="ADC90060.1"/>
    <property type="molecule type" value="Genomic_DNA"/>
</dbReference>
<keyword evidence="1" id="KW-0812">Transmembrane</keyword>
<accession>D3SMT0</accession>
<dbReference type="STRING" id="638303.Thal_1431"/>
<feature type="transmembrane region" description="Helical" evidence="1">
    <location>
        <begin position="5"/>
        <end position="23"/>
    </location>
</feature>
<proteinExistence type="predicted"/>
<protein>
    <submittedName>
        <fullName evidence="2">Uncharacterized protein</fullName>
    </submittedName>
</protein>
<dbReference type="RefSeq" id="WP_012992466.1">
    <property type="nucleotide sequence ID" value="NC_013894.1"/>
</dbReference>
<dbReference type="HOGENOM" id="CLU_2060311_0_0_0"/>
<feature type="transmembrane region" description="Helical" evidence="1">
    <location>
        <begin position="43"/>
        <end position="60"/>
    </location>
</feature>